<feature type="region of interest" description="Disordered" evidence="1">
    <location>
        <begin position="163"/>
        <end position="278"/>
    </location>
</feature>
<feature type="non-terminal residue" evidence="2">
    <location>
        <position position="1"/>
    </location>
</feature>
<feature type="region of interest" description="Disordered" evidence="1">
    <location>
        <begin position="92"/>
        <end position="114"/>
    </location>
</feature>
<name>A0A8H7ZPI2_9FUNG</name>
<proteinExistence type="predicted"/>
<comment type="caution">
    <text evidence="2">The sequence shown here is derived from an EMBL/GenBank/DDBJ whole genome shotgun (WGS) entry which is preliminary data.</text>
</comment>
<sequence>APSVEIPAAEPVRGVDEHGRTAAVARSAAQEEQDPTKLLLQPAKKTSAKDLYLPFELVKTDGSLSGNKFAIATQQNVEKRYEQELANFKRNQKLKKGQLDPSLHKRAGDVKADASAMPTELRQFDVSFDAYASPRYARAKDPEIFKKGFGKGIPEAAADLLNTDWADEDADEAAGPLSGVGLQTQAPEKAAPTAAVARGSGQRSGGEDDDLPDEPAARAPQGEDRQDEDAGGAREVRSPQESEGGGGRVNDQRASGTTSVASATTPGSQEAGAETVPS</sequence>
<evidence type="ECO:0000313" key="3">
    <source>
        <dbReference type="Proteomes" id="UP000673691"/>
    </source>
</evidence>
<accession>A0A8H7ZPI2</accession>
<keyword evidence="3" id="KW-1185">Reference proteome</keyword>
<gene>
    <name evidence="2" type="ORF">BJ554DRAFT_3391</name>
</gene>
<protein>
    <submittedName>
        <fullName evidence="2">Uncharacterized protein</fullName>
    </submittedName>
</protein>
<organism evidence="2 3">
    <name type="scientific">Olpidium bornovanus</name>
    <dbReference type="NCBI Taxonomy" id="278681"/>
    <lineage>
        <taxon>Eukaryota</taxon>
        <taxon>Fungi</taxon>
        <taxon>Fungi incertae sedis</taxon>
        <taxon>Olpidiomycota</taxon>
        <taxon>Olpidiomycotina</taxon>
        <taxon>Olpidiomycetes</taxon>
        <taxon>Olpidiales</taxon>
        <taxon>Olpidiaceae</taxon>
        <taxon>Olpidium</taxon>
    </lineage>
</organism>
<feature type="compositionally biased region" description="Low complexity" evidence="1">
    <location>
        <begin position="254"/>
        <end position="268"/>
    </location>
</feature>
<evidence type="ECO:0000313" key="2">
    <source>
        <dbReference type="EMBL" id="KAG5456768.1"/>
    </source>
</evidence>
<feature type="compositionally biased region" description="Basic and acidic residues" evidence="1">
    <location>
        <begin position="102"/>
        <end position="112"/>
    </location>
</feature>
<feature type="compositionally biased region" description="Low complexity" evidence="1">
    <location>
        <begin position="183"/>
        <end position="197"/>
    </location>
</feature>
<evidence type="ECO:0000256" key="1">
    <source>
        <dbReference type="SAM" id="MobiDB-lite"/>
    </source>
</evidence>
<reference evidence="2 3" key="1">
    <citation type="journal article" name="Sci. Rep.">
        <title>Genome-scale phylogenetic analyses confirm Olpidium as the closest living zoosporic fungus to the non-flagellated, terrestrial fungi.</title>
        <authorList>
            <person name="Chang Y."/>
            <person name="Rochon D."/>
            <person name="Sekimoto S."/>
            <person name="Wang Y."/>
            <person name="Chovatia M."/>
            <person name="Sandor L."/>
            <person name="Salamov A."/>
            <person name="Grigoriev I.V."/>
            <person name="Stajich J.E."/>
            <person name="Spatafora J.W."/>
        </authorList>
    </citation>
    <scope>NUCLEOTIDE SEQUENCE [LARGE SCALE GENOMIC DNA]</scope>
    <source>
        <strain evidence="2">S191</strain>
    </source>
</reference>
<dbReference type="EMBL" id="JAEFCI010011188">
    <property type="protein sequence ID" value="KAG5456768.1"/>
    <property type="molecule type" value="Genomic_DNA"/>
</dbReference>
<feature type="region of interest" description="Disordered" evidence="1">
    <location>
        <begin position="1"/>
        <end position="20"/>
    </location>
</feature>
<feature type="compositionally biased region" description="Basic and acidic residues" evidence="1">
    <location>
        <begin position="231"/>
        <end position="240"/>
    </location>
</feature>
<dbReference type="AlphaFoldDB" id="A0A8H7ZPI2"/>
<dbReference type="Proteomes" id="UP000673691">
    <property type="component" value="Unassembled WGS sequence"/>
</dbReference>